<comment type="function">
    <text evidence="13">Catalyzes the reversible epimerization of D-allulose 6-phosphate to D-fructose 6-phosphate. Can also catalyze with lower efficiency the reversible epimerization of D-ribulose 5-phosphate to D-xylulose 5-phosphate.</text>
</comment>
<dbReference type="NCBIfam" id="TIGR01163">
    <property type="entry name" value="rpe"/>
    <property type="match status" value="1"/>
</dbReference>
<keyword evidence="12 13" id="KW-0119">Carbohydrate metabolism</keyword>
<evidence type="ECO:0000256" key="4">
    <source>
        <dbReference type="ARBA" id="ARBA00001947"/>
    </source>
</evidence>
<evidence type="ECO:0000256" key="1">
    <source>
        <dbReference type="ARBA" id="ARBA00001782"/>
    </source>
</evidence>
<dbReference type="InterPro" id="IPR043677">
    <property type="entry name" value="AlluloseP_3_epimer_AlsE"/>
</dbReference>
<dbReference type="CDD" id="cd00429">
    <property type="entry name" value="RPE"/>
    <property type="match status" value="1"/>
</dbReference>
<evidence type="ECO:0000313" key="15">
    <source>
        <dbReference type="Proteomes" id="UP001064262"/>
    </source>
</evidence>
<dbReference type="InterPro" id="IPR011060">
    <property type="entry name" value="RibuloseP-bd_barrel"/>
</dbReference>
<comment type="cofactor">
    <cofactor evidence="5">
        <name>Fe(2+)</name>
        <dbReference type="ChEBI" id="CHEBI:29033"/>
    </cofactor>
</comment>
<comment type="caution">
    <text evidence="14">The sequence shown here is derived from an EMBL/GenBank/DDBJ whole genome shotgun (WGS) entry which is preliminary data.</text>
</comment>
<keyword evidence="15" id="KW-1185">Reference proteome</keyword>
<accession>A0A9J6PTW9</accession>
<dbReference type="Proteomes" id="UP001064262">
    <property type="component" value="Unassembled WGS sequence"/>
</dbReference>
<evidence type="ECO:0000256" key="10">
    <source>
        <dbReference type="ARBA" id="ARBA00023211"/>
    </source>
</evidence>
<dbReference type="AlphaFoldDB" id="A0A9J6PTW9"/>
<dbReference type="GO" id="GO:0004750">
    <property type="term" value="F:D-ribulose-phosphate 3-epimerase activity"/>
    <property type="evidence" value="ECO:0007669"/>
    <property type="project" value="UniProtKB-UniRule"/>
</dbReference>
<comment type="similarity">
    <text evidence="13">Belongs to the ribulose-phosphate 3-epimerase family. AlsE subfamily.</text>
</comment>
<dbReference type="GO" id="GO:0034700">
    <property type="term" value="F:allulose 6-phosphate 3-epimerase activity"/>
    <property type="evidence" value="ECO:0007669"/>
    <property type="project" value="UniProtKB-UniRule"/>
</dbReference>
<dbReference type="PANTHER" id="PTHR11749">
    <property type="entry name" value="RIBULOSE-5-PHOSPHATE-3-EPIMERASE"/>
    <property type="match status" value="1"/>
</dbReference>
<protein>
    <recommendedName>
        <fullName evidence="13">D-allulose-6-phosphate 3-epimerase</fullName>
        <ecNumber evidence="13">5.1.3.-</ecNumber>
    </recommendedName>
</protein>
<keyword evidence="7 13" id="KW-0479">Metal-binding</keyword>
<feature type="binding site" evidence="13">
    <location>
        <begin position="175"/>
        <end position="177"/>
    </location>
    <ligand>
        <name>substrate</name>
    </ligand>
</feature>
<feature type="binding site" evidence="13">
    <location>
        <position position="175"/>
    </location>
    <ligand>
        <name>a divalent metal cation</name>
        <dbReference type="ChEBI" id="CHEBI:60240"/>
    </ligand>
</feature>
<feature type="active site" description="Proton donor" evidence="13">
    <location>
        <position position="175"/>
    </location>
</feature>
<evidence type="ECO:0000256" key="6">
    <source>
        <dbReference type="ARBA" id="ARBA00011738"/>
    </source>
</evidence>
<dbReference type="NCBIfam" id="NF007266">
    <property type="entry name" value="PRK09722.1"/>
    <property type="match status" value="1"/>
</dbReference>
<gene>
    <name evidence="13 14" type="primary">alsE</name>
    <name evidence="14" type="ORF">N5923_16710</name>
</gene>
<evidence type="ECO:0000256" key="9">
    <source>
        <dbReference type="ARBA" id="ARBA00023004"/>
    </source>
</evidence>
<dbReference type="Pfam" id="PF00834">
    <property type="entry name" value="Ribul_P_3_epim"/>
    <property type="match status" value="1"/>
</dbReference>
<dbReference type="InterPro" id="IPR013785">
    <property type="entry name" value="Aldolase_TIM"/>
</dbReference>
<keyword evidence="11 13" id="KW-0413">Isomerase</keyword>
<dbReference type="EMBL" id="JAODIM010000042">
    <property type="protein sequence ID" value="MCU5779125.1"/>
    <property type="molecule type" value="Genomic_DNA"/>
</dbReference>
<dbReference type="GO" id="GO:0046872">
    <property type="term" value="F:metal ion binding"/>
    <property type="evidence" value="ECO:0007669"/>
    <property type="project" value="UniProtKB-UniRule"/>
</dbReference>
<dbReference type="Gene3D" id="3.20.20.70">
    <property type="entry name" value="Aldolase class I"/>
    <property type="match status" value="1"/>
</dbReference>
<feature type="binding site" evidence="13">
    <location>
        <position position="32"/>
    </location>
    <ligand>
        <name>a divalent metal cation</name>
        <dbReference type="ChEBI" id="CHEBI:60240"/>
    </ligand>
</feature>
<comment type="subunit">
    <text evidence="6">Homodimer.</text>
</comment>
<evidence type="ECO:0000256" key="3">
    <source>
        <dbReference type="ARBA" id="ARBA00001941"/>
    </source>
</evidence>
<dbReference type="EC" id="5.1.3.-" evidence="13"/>
<proteinExistence type="inferred from homology"/>
<keyword evidence="9" id="KW-0408">Iron</keyword>
<dbReference type="InterPro" id="IPR026019">
    <property type="entry name" value="Ribul_P_3_epim"/>
</dbReference>
<comment type="cofactor">
    <cofactor evidence="2">
        <name>Mn(2+)</name>
        <dbReference type="ChEBI" id="CHEBI:29035"/>
    </cofactor>
</comment>
<evidence type="ECO:0000313" key="14">
    <source>
        <dbReference type="EMBL" id="MCU5779125.1"/>
    </source>
</evidence>
<feature type="active site" description="Proton acceptor" evidence="13">
    <location>
        <position position="34"/>
    </location>
</feature>
<comment type="cofactor">
    <cofactor evidence="13">
        <name>a divalent metal cation</name>
        <dbReference type="ChEBI" id="CHEBI:60240"/>
    </cofactor>
</comment>
<keyword evidence="10" id="KW-0464">Manganese</keyword>
<feature type="binding site" evidence="13">
    <location>
        <begin position="142"/>
        <end position="145"/>
    </location>
    <ligand>
        <name>substrate</name>
    </ligand>
</feature>
<comment type="cofactor">
    <cofactor evidence="4">
        <name>Zn(2+)</name>
        <dbReference type="ChEBI" id="CHEBI:29105"/>
    </cofactor>
</comment>
<name>A0A9J6PTW9_9GAMM</name>
<reference evidence="14" key="1">
    <citation type="submission" date="2022-09" db="EMBL/GenBank/DDBJ databases">
        <title>Winslowiella arboricola sp. nov., isolated from bleeding cankers on broadleaf hosts.</title>
        <authorList>
            <person name="Brady C."/>
            <person name="Kaur S."/>
            <person name="Crampton B."/>
            <person name="Maddock D."/>
            <person name="Arnold D."/>
            <person name="Denman S."/>
        </authorList>
    </citation>
    <scope>NUCLEOTIDE SEQUENCE</scope>
    <source>
        <strain evidence="14">BAC 15a-03b</strain>
    </source>
</reference>
<evidence type="ECO:0000256" key="2">
    <source>
        <dbReference type="ARBA" id="ARBA00001936"/>
    </source>
</evidence>
<dbReference type="FunFam" id="3.20.20.70:FF:000191">
    <property type="entry name" value="ribulose-phosphate 3-epimerase isoform X2"/>
    <property type="match status" value="1"/>
</dbReference>
<comment type="pathway">
    <text evidence="13">Carbohydrate degradation; D-allose degradation.</text>
</comment>
<keyword evidence="8" id="KW-0862">Zinc</keyword>
<dbReference type="SUPFAM" id="SSF51366">
    <property type="entry name" value="Ribulose-phoshate binding barrel"/>
    <property type="match status" value="1"/>
</dbReference>
<comment type="cofactor">
    <cofactor evidence="3">
        <name>Co(2+)</name>
        <dbReference type="ChEBI" id="CHEBI:48828"/>
    </cofactor>
</comment>
<dbReference type="RefSeq" id="WP_267142598.1">
    <property type="nucleotide sequence ID" value="NZ_JAODIL010000071.1"/>
</dbReference>
<evidence type="ECO:0000256" key="12">
    <source>
        <dbReference type="ARBA" id="ARBA00023277"/>
    </source>
</evidence>
<dbReference type="PROSITE" id="PS01085">
    <property type="entry name" value="RIBUL_P_3_EPIMER_1"/>
    <property type="match status" value="1"/>
</dbReference>
<dbReference type="GO" id="GO:0019316">
    <property type="term" value="P:D-allose catabolic process"/>
    <property type="evidence" value="ECO:0007669"/>
    <property type="project" value="UniProtKB-UniRule"/>
</dbReference>
<dbReference type="HAMAP" id="MF_02226">
    <property type="entry name" value="AlluloseP_3_epimer"/>
    <property type="match status" value="1"/>
</dbReference>
<evidence type="ECO:0000256" key="11">
    <source>
        <dbReference type="ARBA" id="ARBA00023235"/>
    </source>
</evidence>
<comment type="catalytic activity">
    <reaction evidence="13">
        <text>D-allulose 6-phosphate = keto-D-fructose 6-phosphate</text>
        <dbReference type="Rhea" id="RHEA:28426"/>
        <dbReference type="ChEBI" id="CHEBI:57579"/>
        <dbReference type="ChEBI" id="CHEBI:61519"/>
    </reaction>
</comment>
<dbReference type="PROSITE" id="PS01086">
    <property type="entry name" value="RIBUL_P_3_EPIMER_2"/>
    <property type="match status" value="1"/>
</dbReference>
<dbReference type="GO" id="GO:0006098">
    <property type="term" value="P:pentose-phosphate shunt"/>
    <property type="evidence" value="ECO:0007669"/>
    <property type="project" value="UniProtKB-UniRule"/>
</dbReference>
<feature type="binding site" evidence="13">
    <location>
        <position position="65"/>
    </location>
    <ligand>
        <name>substrate</name>
    </ligand>
</feature>
<feature type="binding site" evidence="13">
    <location>
        <position position="34"/>
    </location>
    <ligand>
        <name>a divalent metal cation</name>
        <dbReference type="ChEBI" id="CHEBI:60240"/>
    </ligand>
</feature>
<feature type="binding site" evidence="13">
    <location>
        <begin position="197"/>
        <end position="199"/>
    </location>
    <ligand>
        <name>substrate</name>
    </ligand>
</feature>
<feature type="binding site" evidence="13">
    <location>
        <position position="65"/>
    </location>
    <ligand>
        <name>a divalent metal cation</name>
        <dbReference type="ChEBI" id="CHEBI:60240"/>
    </ligand>
</feature>
<comment type="catalytic activity">
    <reaction evidence="1">
        <text>D-ribulose 5-phosphate = D-xylulose 5-phosphate</text>
        <dbReference type="Rhea" id="RHEA:13677"/>
        <dbReference type="ChEBI" id="CHEBI:57737"/>
        <dbReference type="ChEBI" id="CHEBI:58121"/>
        <dbReference type="EC" id="5.1.3.1"/>
    </reaction>
</comment>
<organism evidence="14 15">
    <name type="scientific">Winslowiella arboricola</name>
    <dbReference type="NCBI Taxonomy" id="2978220"/>
    <lineage>
        <taxon>Bacteria</taxon>
        <taxon>Pseudomonadati</taxon>
        <taxon>Pseudomonadota</taxon>
        <taxon>Gammaproteobacteria</taxon>
        <taxon>Enterobacterales</taxon>
        <taxon>Erwiniaceae</taxon>
        <taxon>Winslowiella</taxon>
    </lineage>
</organism>
<evidence type="ECO:0000256" key="8">
    <source>
        <dbReference type="ARBA" id="ARBA00022833"/>
    </source>
</evidence>
<dbReference type="NCBIfam" id="NF004076">
    <property type="entry name" value="PRK05581.1-4"/>
    <property type="match status" value="1"/>
</dbReference>
<evidence type="ECO:0000256" key="13">
    <source>
        <dbReference type="HAMAP-Rule" id="MF_02226"/>
    </source>
</evidence>
<evidence type="ECO:0000256" key="5">
    <source>
        <dbReference type="ARBA" id="ARBA00001954"/>
    </source>
</evidence>
<evidence type="ECO:0000256" key="7">
    <source>
        <dbReference type="ARBA" id="ARBA00022723"/>
    </source>
</evidence>
<sequence length="228" mass="25411">MSAMFNPSLMCMDLTKFSEQITALNSRASFFHVDIMDGHYVKNITLSPFFIEQLKKVSTIPIDVHLMVEKPEEIIPMCLEAGADYISFHPETANNKIFRLINEIHDAGKKAGVVLNPSTSVASIKEYIHLLDKITIMSVDPGFAGQKFIPETLNKIAELVKYRDDNGLHYLTEIDGSCNEKTFNQVANSGVDVFIVGTSGLFNLDDDVTLAWDKMAAIFERETGRAVS</sequence>
<dbReference type="InterPro" id="IPR000056">
    <property type="entry name" value="Ribul_P_3_epim-like"/>
</dbReference>